<dbReference type="InterPro" id="IPR005498">
    <property type="entry name" value="T4SS_VirB10/TraB/TrbI"/>
</dbReference>
<proteinExistence type="inferred from homology"/>
<dbReference type="Gene3D" id="2.40.128.260">
    <property type="entry name" value="Type IV secretion system, VirB10/TraB/TrbI"/>
    <property type="match status" value="1"/>
</dbReference>
<dbReference type="AlphaFoldDB" id="A0A1T4S9D0"/>
<organism evidence="8 9">
    <name type="scientific">Enhydrobacter aerosaccus</name>
    <dbReference type="NCBI Taxonomy" id="225324"/>
    <lineage>
        <taxon>Bacteria</taxon>
        <taxon>Pseudomonadati</taxon>
        <taxon>Pseudomonadota</taxon>
        <taxon>Alphaproteobacteria</taxon>
        <taxon>Hyphomicrobiales</taxon>
        <taxon>Enhydrobacter</taxon>
    </lineage>
</organism>
<dbReference type="EMBL" id="FUWJ01000007">
    <property type="protein sequence ID" value="SKA24819.1"/>
    <property type="molecule type" value="Genomic_DNA"/>
</dbReference>
<feature type="region of interest" description="Disordered" evidence="6">
    <location>
        <begin position="65"/>
        <end position="145"/>
    </location>
</feature>
<keyword evidence="9" id="KW-1185">Reference proteome</keyword>
<evidence type="ECO:0000313" key="9">
    <source>
        <dbReference type="Proteomes" id="UP000190092"/>
    </source>
</evidence>
<feature type="region of interest" description="Disordered" evidence="6">
    <location>
        <begin position="158"/>
        <end position="201"/>
    </location>
</feature>
<dbReference type="Pfam" id="PF03743">
    <property type="entry name" value="TrbI"/>
    <property type="match status" value="1"/>
</dbReference>
<evidence type="ECO:0000256" key="6">
    <source>
        <dbReference type="SAM" id="MobiDB-lite"/>
    </source>
</evidence>
<dbReference type="STRING" id="225324.SAMN02745126_04448"/>
<dbReference type="Proteomes" id="UP000190092">
    <property type="component" value="Unassembled WGS sequence"/>
</dbReference>
<dbReference type="CDD" id="cd16429">
    <property type="entry name" value="VirB10"/>
    <property type="match status" value="1"/>
</dbReference>
<evidence type="ECO:0000256" key="4">
    <source>
        <dbReference type="ARBA" id="ARBA00022989"/>
    </source>
</evidence>
<reference evidence="9" key="1">
    <citation type="submission" date="2017-02" db="EMBL/GenBank/DDBJ databases">
        <authorList>
            <person name="Varghese N."/>
            <person name="Submissions S."/>
        </authorList>
    </citation>
    <scope>NUCLEOTIDE SEQUENCE [LARGE SCALE GENOMIC DNA]</scope>
    <source>
        <strain evidence="9">ATCC 27094</strain>
    </source>
</reference>
<evidence type="ECO:0000256" key="5">
    <source>
        <dbReference type="ARBA" id="ARBA00023136"/>
    </source>
</evidence>
<evidence type="ECO:0000256" key="1">
    <source>
        <dbReference type="ARBA" id="ARBA00004167"/>
    </source>
</evidence>
<keyword evidence="4 7" id="KW-1133">Transmembrane helix</keyword>
<comment type="similarity">
    <text evidence="2">Belongs to the TrbI/VirB10 family.</text>
</comment>
<dbReference type="InterPro" id="IPR042217">
    <property type="entry name" value="T4SS_VirB10/TrbI"/>
</dbReference>
<evidence type="ECO:0000256" key="2">
    <source>
        <dbReference type="ARBA" id="ARBA00010265"/>
    </source>
</evidence>
<evidence type="ECO:0000313" key="8">
    <source>
        <dbReference type="EMBL" id="SKA24819.1"/>
    </source>
</evidence>
<keyword evidence="5 7" id="KW-0472">Membrane</keyword>
<evidence type="ECO:0000256" key="7">
    <source>
        <dbReference type="SAM" id="Phobius"/>
    </source>
</evidence>
<evidence type="ECO:0000256" key="3">
    <source>
        <dbReference type="ARBA" id="ARBA00022692"/>
    </source>
</evidence>
<sequence>MTMSDDPSRTEPPKGDPASFVLRARPRRVIRFKRRLIIAMAALLCVALFAAIWLALYGSKWTRSGDQEVAGGGRRSTPDSLSALPGSYDQLKKPVPKLGPPLPGDLGPAIVQKEKSLGITPSVRPNPDEDAERAERMRLAQQARQAKEAGVLYQLSRTATAAQGPSSSTTPSSGGAPALSPASTASPNGSRLALDPDRDQNYQQRKLDFVNQRTEAGIYNPHSVQEPVSPYQVLAGSVIAASLVTGMNSDLPGLAVAQVTENVYDTVTGRILLIPQGSRLVGAYDSVVAFGQKRALLVWQRIVMPNGTSIQIDNLPATDQAGYTGLEDEVDYHTWTLIKGIALSTLLGVGSQIGFGSSESDLVRAIRESTQQSANQAGQRIVQKDLNIQPTITVRPGWPLRVIVHKDLVLRPYQP</sequence>
<accession>A0A1T4S9D0</accession>
<feature type="compositionally biased region" description="Low complexity" evidence="6">
    <location>
        <begin position="158"/>
        <end position="187"/>
    </location>
</feature>
<name>A0A1T4S9D0_9HYPH</name>
<feature type="transmembrane region" description="Helical" evidence="7">
    <location>
        <begin position="36"/>
        <end position="57"/>
    </location>
</feature>
<protein>
    <submittedName>
        <fullName evidence="8">Type IV secretion system protein VirB10</fullName>
    </submittedName>
</protein>
<dbReference type="GO" id="GO:0016020">
    <property type="term" value="C:membrane"/>
    <property type="evidence" value="ECO:0007669"/>
    <property type="project" value="UniProtKB-SubCell"/>
</dbReference>
<keyword evidence="3 7" id="KW-0812">Transmembrane</keyword>
<gene>
    <name evidence="8" type="ORF">SAMN02745126_04448</name>
</gene>
<comment type="subcellular location">
    <subcellularLocation>
        <location evidence="1">Membrane</location>
        <topology evidence="1">Single-pass membrane protein</topology>
    </subcellularLocation>
</comment>